<feature type="transmembrane region" description="Helical" evidence="7">
    <location>
        <begin position="20"/>
        <end position="38"/>
    </location>
</feature>
<evidence type="ECO:0000256" key="6">
    <source>
        <dbReference type="ARBA" id="ARBA00023136"/>
    </source>
</evidence>
<feature type="transmembrane region" description="Helical" evidence="7">
    <location>
        <begin position="222"/>
        <end position="239"/>
    </location>
</feature>
<sequence>MYYFFNFIYKGAKILKKQNLWADISLLIVAIIWGSGFVATKNALDSISPFFITTLRFSISTLAIGILFFKRIKNIDIGHLKAGFIIGFFLFSAFSTQTVGLLYTTASKQAFLTGTNVVMVPFFYWFISKEKPNLYNITATFLCLIGISLLTLDGSMHINKGDLLTLICAIFFACHVVATGYFTKKYDPIILTFTQFFVTTILSFLSMIILEGVPSAIPKEGIFPVFYLGIFSTFIAFLIQTIAQRYTSPSHTAIVLCLESVFGTILSCILLGDKFTYKIFIGCVLIFLAIITAETKWEFLRDINKNVQTQEE</sequence>
<feature type="transmembrane region" description="Helical" evidence="7">
    <location>
        <begin position="50"/>
        <end position="70"/>
    </location>
</feature>
<dbReference type="InterPro" id="IPR051258">
    <property type="entry name" value="Diverse_Substrate_Transporter"/>
</dbReference>
<dbReference type="EMBL" id="QMAP01000010">
    <property type="protein sequence ID" value="RXI46609.1"/>
    <property type="molecule type" value="Genomic_DNA"/>
</dbReference>
<evidence type="ECO:0000256" key="1">
    <source>
        <dbReference type="ARBA" id="ARBA00004651"/>
    </source>
</evidence>
<dbReference type="InterPro" id="IPR000620">
    <property type="entry name" value="EamA_dom"/>
</dbReference>
<reference evidence="9 10" key="1">
    <citation type="submission" date="2018-06" db="EMBL/GenBank/DDBJ databases">
        <title>Genome conservation of Clostridium tetani.</title>
        <authorList>
            <person name="Bruggemann H."/>
            <person name="Popoff M.R."/>
        </authorList>
    </citation>
    <scope>NUCLEOTIDE SEQUENCE [LARGE SCALE GENOMIC DNA]</scope>
    <source>
        <strain evidence="9 10">2017.061</strain>
    </source>
</reference>
<protein>
    <submittedName>
        <fullName evidence="9">DMT family transporter</fullName>
    </submittedName>
</protein>
<feature type="domain" description="EamA" evidence="8">
    <location>
        <begin position="21"/>
        <end position="151"/>
    </location>
</feature>
<dbReference type="AlphaFoldDB" id="A0A4Q0VBQ3"/>
<dbReference type="SUPFAM" id="SSF103481">
    <property type="entry name" value="Multidrug resistance efflux transporter EmrE"/>
    <property type="match status" value="2"/>
</dbReference>
<feature type="transmembrane region" description="Helical" evidence="7">
    <location>
        <begin position="109"/>
        <end position="127"/>
    </location>
</feature>
<dbReference type="PANTHER" id="PTHR42920:SF5">
    <property type="entry name" value="EAMA DOMAIN-CONTAINING PROTEIN"/>
    <property type="match status" value="1"/>
</dbReference>
<feature type="transmembrane region" description="Helical" evidence="7">
    <location>
        <begin position="278"/>
        <end position="295"/>
    </location>
</feature>
<dbReference type="GO" id="GO:0005886">
    <property type="term" value="C:plasma membrane"/>
    <property type="evidence" value="ECO:0007669"/>
    <property type="project" value="UniProtKB-SubCell"/>
</dbReference>
<gene>
    <name evidence="9" type="ORF">DP130_10755</name>
</gene>
<keyword evidence="6 7" id="KW-0472">Membrane</keyword>
<comment type="subcellular location">
    <subcellularLocation>
        <location evidence="1">Cell membrane</location>
        <topology evidence="1">Multi-pass membrane protein</topology>
    </subcellularLocation>
</comment>
<dbReference type="PANTHER" id="PTHR42920">
    <property type="entry name" value="OS03G0707200 PROTEIN-RELATED"/>
    <property type="match status" value="1"/>
</dbReference>
<evidence type="ECO:0000256" key="7">
    <source>
        <dbReference type="SAM" id="Phobius"/>
    </source>
</evidence>
<evidence type="ECO:0000256" key="2">
    <source>
        <dbReference type="ARBA" id="ARBA00007362"/>
    </source>
</evidence>
<feature type="domain" description="EamA" evidence="8">
    <location>
        <begin position="160"/>
        <end position="291"/>
    </location>
</feature>
<keyword evidence="4 7" id="KW-0812">Transmembrane</keyword>
<feature type="transmembrane region" description="Helical" evidence="7">
    <location>
        <begin position="134"/>
        <end position="151"/>
    </location>
</feature>
<feature type="transmembrane region" description="Helical" evidence="7">
    <location>
        <begin position="163"/>
        <end position="182"/>
    </location>
</feature>
<name>A0A4Q0VBQ3_CLOTA</name>
<evidence type="ECO:0000256" key="3">
    <source>
        <dbReference type="ARBA" id="ARBA00022475"/>
    </source>
</evidence>
<organism evidence="9 10">
    <name type="scientific">Clostridium tetani</name>
    <dbReference type="NCBI Taxonomy" id="1513"/>
    <lineage>
        <taxon>Bacteria</taxon>
        <taxon>Bacillati</taxon>
        <taxon>Bacillota</taxon>
        <taxon>Clostridia</taxon>
        <taxon>Eubacteriales</taxon>
        <taxon>Clostridiaceae</taxon>
        <taxon>Clostridium</taxon>
    </lineage>
</organism>
<keyword evidence="3" id="KW-1003">Cell membrane</keyword>
<feature type="transmembrane region" description="Helical" evidence="7">
    <location>
        <begin position="251"/>
        <end position="272"/>
    </location>
</feature>
<evidence type="ECO:0000259" key="8">
    <source>
        <dbReference type="Pfam" id="PF00892"/>
    </source>
</evidence>
<accession>A0A4Q0VBQ3</accession>
<proteinExistence type="inferred from homology"/>
<comment type="caution">
    <text evidence="9">The sequence shown here is derived from an EMBL/GenBank/DDBJ whole genome shotgun (WGS) entry which is preliminary data.</text>
</comment>
<keyword evidence="5 7" id="KW-1133">Transmembrane helix</keyword>
<feature type="transmembrane region" description="Helical" evidence="7">
    <location>
        <begin position="82"/>
        <end position="103"/>
    </location>
</feature>
<evidence type="ECO:0000256" key="4">
    <source>
        <dbReference type="ARBA" id="ARBA00022692"/>
    </source>
</evidence>
<dbReference type="Pfam" id="PF00892">
    <property type="entry name" value="EamA"/>
    <property type="match status" value="2"/>
</dbReference>
<evidence type="ECO:0000313" key="10">
    <source>
        <dbReference type="Proteomes" id="UP000290921"/>
    </source>
</evidence>
<dbReference type="InterPro" id="IPR037185">
    <property type="entry name" value="EmrE-like"/>
</dbReference>
<evidence type="ECO:0000313" key="9">
    <source>
        <dbReference type="EMBL" id="RXI46609.1"/>
    </source>
</evidence>
<comment type="similarity">
    <text evidence="2">Belongs to the EamA transporter family.</text>
</comment>
<evidence type="ECO:0000256" key="5">
    <source>
        <dbReference type="ARBA" id="ARBA00022989"/>
    </source>
</evidence>
<dbReference type="Proteomes" id="UP000290921">
    <property type="component" value="Unassembled WGS sequence"/>
</dbReference>
<feature type="transmembrane region" description="Helical" evidence="7">
    <location>
        <begin position="189"/>
        <end position="210"/>
    </location>
</feature>